<organism evidence="1 2">
    <name type="scientific">Athelia psychrophila</name>
    <dbReference type="NCBI Taxonomy" id="1759441"/>
    <lineage>
        <taxon>Eukaryota</taxon>
        <taxon>Fungi</taxon>
        <taxon>Dikarya</taxon>
        <taxon>Basidiomycota</taxon>
        <taxon>Agaricomycotina</taxon>
        <taxon>Agaricomycetes</taxon>
        <taxon>Agaricomycetidae</taxon>
        <taxon>Atheliales</taxon>
        <taxon>Atheliaceae</taxon>
        <taxon>Athelia</taxon>
    </lineage>
</organism>
<dbReference type="Proteomes" id="UP000076532">
    <property type="component" value="Unassembled WGS sequence"/>
</dbReference>
<sequence length="323" mass="36946">MKVLETPTRSQFLWLADGNVVIQAEATQYKVYRGLLTLHSAIFNDMFALPQPPLELGEQFVEGCAVVHLSDTAADVSIVLETLFLRRCSGEPLPLEVVAVFLRLGSKYEIETLRAEALKLLFFEFPSDLAGFDKILYGGYRGTMIQFEVDWKFIDFTNLAREHDILSILPIALYWCCRRWPAADLEQGQRRTDNTISTLHPVNERACFRAYLEIVKLKQITFDWAICPQSHYPACTSRDRCSSAHDQLLRAIFIPVAVKGWIDAWKDAYEEGQYKTCILVAKQLHDGERKRAWDALPAAFSLPAWEELNKERSTHTWCAVTSH</sequence>
<keyword evidence="2" id="KW-1185">Reference proteome</keyword>
<dbReference type="AlphaFoldDB" id="A0A167X3R9"/>
<dbReference type="EMBL" id="KV417773">
    <property type="protein sequence ID" value="KZP06792.1"/>
    <property type="molecule type" value="Genomic_DNA"/>
</dbReference>
<protein>
    <recommendedName>
        <fullName evidence="3">BTB domain-containing protein</fullName>
    </recommendedName>
</protein>
<evidence type="ECO:0000313" key="1">
    <source>
        <dbReference type="EMBL" id="KZP06792.1"/>
    </source>
</evidence>
<gene>
    <name evidence="1" type="ORF">FIBSPDRAFT_841794</name>
</gene>
<proteinExistence type="predicted"/>
<evidence type="ECO:0008006" key="3">
    <source>
        <dbReference type="Google" id="ProtNLM"/>
    </source>
</evidence>
<name>A0A167X3R9_9AGAM</name>
<dbReference type="OrthoDB" id="3027208at2759"/>
<reference evidence="1 2" key="1">
    <citation type="journal article" date="2016" name="Mol. Biol. Evol.">
        <title>Comparative Genomics of Early-Diverging Mushroom-Forming Fungi Provides Insights into the Origins of Lignocellulose Decay Capabilities.</title>
        <authorList>
            <person name="Nagy L.G."/>
            <person name="Riley R."/>
            <person name="Tritt A."/>
            <person name="Adam C."/>
            <person name="Daum C."/>
            <person name="Floudas D."/>
            <person name="Sun H."/>
            <person name="Yadav J.S."/>
            <person name="Pangilinan J."/>
            <person name="Larsson K.H."/>
            <person name="Matsuura K."/>
            <person name="Barry K."/>
            <person name="Labutti K."/>
            <person name="Kuo R."/>
            <person name="Ohm R.A."/>
            <person name="Bhattacharya S.S."/>
            <person name="Shirouzu T."/>
            <person name="Yoshinaga Y."/>
            <person name="Martin F.M."/>
            <person name="Grigoriev I.V."/>
            <person name="Hibbett D.S."/>
        </authorList>
    </citation>
    <scope>NUCLEOTIDE SEQUENCE [LARGE SCALE GENOMIC DNA]</scope>
    <source>
        <strain evidence="1 2">CBS 109695</strain>
    </source>
</reference>
<evidence type="ECO:0000313" key="2">
    <source>
        <dbReference type="Proteomes" id="UP000076532"/>
    </source>
</evidence>
<accession>A0A167X3R9</accession>